<sequence length="63" mass="6739">MVARRQRSTPFSGRGMSLWIVAVAMASMVTALPGVASADSGHPVPQQVKRLQHSDLPMRPVAV</sequence>
<reference evidence="3" key="1">
    <citation type="journal article" date="2019" name="Int. J. Syst. Evol. Microbiol.">
        <title>The Global Catalogue of Microorganisms (GCM) 10K type strain sequencing project: providing services to taxonomists for standard genome sequencing and annotation.</title>
        <authorList>
            <consortium name="The Broad Institute Genomics Platform"/>
            <consortium name="The Broad Institute Genome Sequencing Center for Infectious Disease"/>
            <person name="Wu L."/>
            <person name="Ma J."/>
        </authorList>
    </citation>
    <scope>NUCLEOTIDE SEQUENCE [LARGE SCALE GENOMIC DNA]</scope>
    <source>
        <strain evidence="3">JCM 31486</strain>
    </source>
</reference>
<keyword evidence="3" id="KW-1185">Reference proteome</keyword>
<evidence type="ECO:0000256" key="1">
    <source>
        <dbReference type="SAM" id="MobiDB-lite"/>
    </source>
</evidence>
<evidence type="ECO:0000313" key="3">
    <source>
        <dbReference type="Proteomes" id="UP001597045"/>
    </source>
</evidence>
<protein>
    <submittedName>
        <fullName evidence="2">Uncharacterized protein</fullName>
    </submittedName>
</protein>
<proteinExistence type="predicted"/>
<accession>A0ABW3MN49</accession>
<feature type="non-terminal residue" evidence="2">
    <location>
        <position position="63"/>
    </location>
</feature>
<gene>
    <name evidence="2" type="ORF">ACFQ1S_43790</name>
</gene>
<feature type="region of interest" description="Disordered" evidence="1">
    <location>
        <begin position="36"/>
        <end position="63"/>
    </location>
</feature>
<dbReference type="EMBL" id="JBHTIS010004056">
    <property type="protein sequence ID" value="MFD1052005.1"/>
    <property type="molecule type" value="Genomic_DNA"/>
</dbReference>
<comment type="caution">
    <text evidence="2">The sequence shown here is derived from an EMBL/GenBank/DDBJ whole genome shotgun (WGS) entry which is preliminary data.</text>
</comment>
<name>A0ABW3MN49_9PSEU</name>
<dbReference type="Proteomes" id="UP001597045">
    <property type="component" value="Unassembled WGS sequence"/>
</dbReference>
<evidence type="ECO:0000313" key="2">
    <source>
        <dbReference type="EMBL" id="MFD1052005.1"/>
    </source>
</evidence>
<organism evidence="2 3">
    <name type="scientific">Kibdelosporangium lantanae</name>
    <dbReference type="NCBI Taxonomy" id="1497396"/>
    <lineage>
        <taxon>Bacteria</taxon>
        <taxon>Bacillati</taxon>
        <taxon>Actinomycetota</taxon>
        <taxon>Actinomycetes</taxon>
        <taxon>Pseudonocardiales</taxon>
        <taxon>Pseudonocardiaceae</taxon>
        <taxon>Kibdelosporangium</taxon>
    </lineage>
</organism>